<feature type="transmembrane region" description="Helical" evidence="7">
    <location>
        <begin position="297"/>
        <end position="316"/>
    </location>
</feature>
<sequence length="322" mass="37172">MNQRNHSIDILKFVCATLIVCLHTYSKWHDDFIPLTRCAVPCFLMISGFLLYSEKGIGRERLVRTIKHIFHIIVWSTLLFAVVTESRAIAKDGVLIPSGKDWLYCFALNENPFGYHLWYLQAYLYVLPLMLIVDKYKLWKLMLCATPLLLLGNTVLGAYGQLVFQQDFPVEYMRNFLFTGIPYFMVGVFLKMHIHKLLTVNRLLYLGGIILFSITTVMEKVMILRLEYTPDNENYISTTLLAVCLFLFVASFQNTKESTISSIGEKDSLYIYIFHPLIILILAKLSSKMPEAFQTFYLWTAPLFVLILTTIASIALRKTKLL</sequence>
<protein>
    <submittedName>
        <fullName evidence="9">Acyltransferase</fullName>
        <ecNumber evidence="9">2.3.1.-</ecNumber>
    </submittedName>
</protein>
<feature type="domain" description="Acyltransferase 3" evidence="8">
    <location>
        <begin position="5"/>
        <end position="316"/>
    </location>
</feature>
<keyword evidence="3" id="KW-1003">Cell membrane</keyword>
<keyword evidence="10" id="KW-1185">Reference proteome</keyword>
<dbReference type="RefSeq" id="WP_215758537.1">
    <property type="nucleotide sequence ID" value="NZ_JAHKBE010000001.1"/>
</dbReference>
<evidence type="ECO:0000256" key="6">
    <source>
        <dbReference type="ARBA" id="ARBA00023136"/>
    </source>
</evidence>
<evidence type="ECO:0000259" key="8">
    <source>
        <dbReference type="Pfam" id="PF01757"/>
    </source>
</evidence>
<evidence type="ECO:0000256" key="1">
    <source>
        <dbReference type="ARBA" id="ARBA00004651"/>
    </source>
</evidence>
<dbReference type="EC" id="2.3.1.-" evidence="9"/>
<reference evidence="9 10" key="1">
    <citation type="submission" date="2024-04" db="EMBL/GenBank/DDBJ databases">
        <title>Human intestinal bacterial collection.</title>
        <authorList>
            <person name="Pauvert C."/>
            <person name="Hitch T.C.A."/>
            <person name="Clavel T."/>
        </authorList>
    </citation>
    <scope>NUCLEOTIDE SEQUENCE [LARGE SCALE GENOMIC DNA]</scope>
    <source>
        <strain evidence="9 10">CLA-AA-H145</strain>
    </source>
</reference>
<keyword evidence="9" id="KW-0012">Acyltransferase</keyword>
<organism evidence="9 10">
    <name type="scientific">Hallella faecis</name>
    <dbReference type="NCBI Taxonomy" id="2841596"/>
    <lineage>
        <taxon>Bacteria</taxon>
        <taxon>Pseudomonadati</taxon>
        <taxon>Bacteroidota</taxon>
        <taxon>Bacteroidia</taxon>
        <taxon>Bacteroidales</taxon>
        <taxon>Prevotellaceae</taxon>
        <taxon>Hallella</taxon>
    </lineage>
</organism>
<dbReference type="EMBL" id="JBBNFP010000002">
    <property type="protein sequence ID" value="MEQ2485591.1"/>
    <property type="molecule type" value="Genomic_DNA"/>
</dbReference>
<evidence type="ECO:0000256" key="7">
    <source>
        <dbReference type="SAM" id="Phobius"/>
    </source>
</evidence>
<dbReference type="InterPro" id="IPR002656">
    <property type="entry name" value="Acyl_transf_3_dom"/>
</dbReference>
<keyword evidence="5 7" id="KW-1133">Transmembrane helix</keyword>
<gene>
    <name evidence="9" type="ORF">AAAT34_00815</name>
</gene>
<evidence type="ECO:0000256" key="2">
    <source>
        <dbReference type="ARBA" id="ARBA00007400"/>
    </source>
</evidence>
<dbReference type="PANTHER" id="PTHR40074:SF2">
    <property type="entry name" value="O-ACETYLTRANSFERASE WECH"/>
    <property type="match status" value="1"/>
</dbReference>
<evidence type="ECO:0000313" key="10">
    <source>
        <dbReference type="Proteomes" id="UP001487296"/>
    </source>
</evidence>
<keyword evidence="4 7" id="KW-0812">Transmembrane</keyword>
<feature type="transmembrane region" description="Helical" evidence="7">
    <location>
        <begin position="235"/>
        <end position="255"/>
    </location>
</feature>
<comment type="subcellular location">
    <subcellularLocation>
        <location evidence="1">Cell membrane</location>
        <topology evidence="1">Multi-pass membrane protein</topology>
    </subcellularLocation>
</comment>
<dbReference type="PANTHER" id="PTHR40074">
    <property type="entry name" value="O-ACETYLTRANSFERASE WECH"/>
    <property type="match status" value="1"/>
</dbReference>
<comment type="similarity">
    <text evidence="2">Belongs to the acyltransferase 3 family.</text>
</comment>
<feature type="transmembrane region" description="Helical" evidence="7">
    <location>
        <begin position="267"/>
        <end position="285"/>
    </location>
</feature>
<dbReference type="Proteomes" id="UP001487296">
    <property type="component" value="Unassembled WGS sequence"/>
</dbReference>
<feature type="transmembrane region" description="Helical" evidence="7">
    <location>
        <begin position="65"/>
        <end position="83"/>
    </location>
</feature>
<name>A0ABV1FMG7_9BACT</name>
<accession>A0ABV1FMG7</accession>
<keyword evidence="9" id="KW-0808">Transferase</keyword>
<keyword evidence="6 7" id="KW-0472">Membrane</keyword>
<feature type="transmembrane region" description="Helical" evidence="7">
    <location>
        <begin position="172"/>
        <end position="191"/>
    </location>
</feature>
<dbReference type="GO" id="GO:0016746">
    <property type="term" value="F:acyltransferase activity"/>
    <property type="evidence" value="ECO:0007669"/>
    <property type="project" value="UniProtKB-KW"/>
</dbReference>
<evidence type="ECO:0000313" key="9">
    <source>
        <dbReference type="EMBL" id="MEQ2485591.1"/>
    </source>
</evidence>
<evidence type="ECO:0000256" key="4">
    <source>
        <dbReference type="ARBA" id="ARBA00022692"/>
    </source>
</evidence>
<feature type="transmembrane region" description="Helical" evidence="7">
    <location>
        <begin position="203"/>
        <end position="223"/>
    </location>
</feature>
<feature type="transmembrane region" description="Helical" evidence="7">
    <location>
        <begin position="116"/>
        <end position="134"/>
    </location>
</feature>
<proteinExistence type="inferred from homology"/>
<evidence type="ECO:0000256" key="3">
    <source>
        <dbReference type="ARBA" id="ARBA00022475"/>
    </source>
</evidence>
<comment type="caution">
    <text evidence="9">The sequence shown here is derived from an EMBL/GenBank/DDBJ whole genome shotgun (WGS) entry which is preliminary data.</text>
</comment>
<feature type="transmembrane region" description="Helical" evidence="7">
    <location>
        <begin position="141"/>
        <end position="160"/>
    </location>
</feature>
<dbReference type="Pfam" id="PF01757">
    <property type="entry name" value="Acyl_transf_3"/>
    <property type="match status" value="1"/>
</dbReference>
<evidence type="ECO:0000256" key="5">
    <source>
        <dbReference type="ARBA" id="ARBA00022989"/>
    </source>
</evidence>